<evidence type="ECO:0008006" key="5">
    <source>
        <dbReference type="Google" id="ProtNLM"/>
    </source>
</evidence>
<accession>A0A7R8VPV4</accession>
<sequence length="179" mass="20412">MHLGMKYYRFVRVIVVLHFGLFKDRNPWPDAVCSLVVIFRVNQNVVDIGGGELESDSWSTAEKILCERYFVGRSIVVRATRPLASGDIVAENYGPVFTKRSLDSRQRALTSRYWFRCICQACKENWPALGMVDNNDFRLWSYFTSVIEGFPLIFLPDSVRTTFSTSGFGSRATSLTTLD</sequence>
<dbReference type="GO" id="GO:0008168">
    <property type="term" value="F:methyltransferase activity"/>
    <property type="evidence" value="ECO:0007669"/>
    <property type="project" value="UniProtKB-KW"/>
</dbReference>
<protein>
    <recommendedName>
        <fullName evidence="5">SET domain-containing protein</fullName>
    </recommendedName>
</protein>
<evidence type="ECO:0000256" key="1">
    <source>
        <dbReference type="ARBA" id="ARBA00022603"/>
    </source>
</evidence>
<evidence type="ECO:0000256" key="2">
    <source>
        <dbReference type="ARBA" id="ARBA00022679"/>
    </source>
</evidence>
<dbReference type="InterPro" id="IPR046341">
    <property type="entry name" value="SET_dom_sf"/>
</dbReference>
<dbReference type="AlphaFoldDB" id="A0A7R8VPV4"/>
<dbReference type="InterPro" id="IPR052097">
    <property type="entry name" value="SET-MYND_domain_protein"/>
</dbReference>
<dbReference type="GO" id="GO:0032259">
    <property type="term" value="P:methylation"/>
    <property type="evidence" value="ECO:0007669"/>
    <property type="project" value="UniProtKB-KW"/>
</dbReference>
<dbReference type="GO" id="GO:0042826">
    <property type="term" value="F:histone deacetylase binding"/>
    <property type="evidence" value="ECO:0007669"/>
    <property type="project" value="TreeGrafter"/>
</dbReference>
<proteinExistence type="predicted"/>
<evidence type="ECO:0000256" key="3">
    <source>
        <dbReference type="ARBA" id="ARBA00022691"/>
    </source>
</evidence>
<dbReference type="PANTHER" id="PTHR46165:SF5">
    <property type="entry name" value="RE32936P"/>
    <property type="match status" value="1"/>
</dbReference>
<keyword evidence="3" id="KW-0949">S-adenosyl-L-methionine</keyword>
<name>A0A7R8VPV4_TIMDO</name>
<dbReference type="GO" id="GO:0005634">
    <property type="term" value="C:nucleus"/>
    <property type="evidence" value="ECO:0007669"/>
    <property type="project" value="TreeGrafter"/>
</dbReference>
<keyword evidence="2" id="KW-0808">Transferase</keyword>
<dbReference type="EMBL" id="OA568834">
    <property type="protein sequence ID" value="CAD7201940.1"/>
    <property type="molecule type" value="Genomic_DNA"/>
</dbReference>
<reference evidence="4" key="1">
    <citation type="submission" date="2020-11" db="EMBL/GenBank/DDBJ databases">
        <authorList>
            <person name="Tran Van P."/>
        </authorList>
    </citation>
    <scope>NUCLEOTIDE SEQUENCE</scope>
</reference>
<dbReference type="Gene3D" id="2.170.270.10">
    <property type="entry name" value="SET domain"/>
    <property type="match status" value="1"/>
</dbReference>
<evidence type="ECO:0000313" key="4">
    <source>
        <dbReference type="EMBL" id="CAD7201940.1"/>
    </source>
</evidence>
<dbReference type="GO" id="GO:0005737">
    <property type="term" value="C:cytoplasm"/>
    <property type="evidence" value="ECO:0007669"/>
    <property type="project" value="TreeGrafter"/>
</dbReference>
<keyword evidence="1" id="KW-0489">Methyltransferase</keyword>
<organism evidence="4">
    <name type="scientific">Timema douglasi</name>
    <name type="common">Walking stick</name>
    <dbReference type="NCBI Taxonomy" id="61478"/>
    <lineage>
        <taxon>Eukaryota</taxon>
        <taxon>Metazoa</taxon>
        <taxon>Ecdysozoa</taxon>
        <taxon>Arthropoda</taxon>
        <taxon>Hexapoda</taxon>
        <taxon>Insecta</taxon>
        <taxon>Pterygota</taxon>
        <taxon>Neoptera</taxon>
        <taxon>Polyneoptera</taxon>
        <taxon>Phasmatodea</taxon>
        <taxon>Timematodea</taxon>
        <taxon>Timematoidea</taxon>
        <taxon>Timematidae</taxon>
        <taxon>Timema</taxon>
    </lineage>
</organism>
<dbReference type="SUPFAM" id="SSF82199">
    <property type="entry name" value="SET domain"/>
    <property type="match status" value="1"/>
</dbReference>
<gene>
    <name evidence="4" type="ORF">TDIB3V08_LOCUS8130</name>
</gene>
<dbReference type="PANTHER" id="PTHR46165">
    <property type="entry name" value="SET AND MYND DOMAIN-CONTAINING PROTEIN 4"/>
    <property type="match status" value="1"/>
</dbReference>